<keyword evidence="2" id="KW-1185">Reference proteome</keyword>
<comment type="caution">
    <text evidence="1">The sequence shown here is derived from an EMBL/GenBank/DDBJ whole genome shotgun (WGS) entry which is preliminary data.</text>
</comment>
<sequence>MSKLINIPLSGTTMKKAVKVANKIDKMQLNNNEFEEQTMDKLFSNSDLLDVLSALSKV</sequence>
<proteinExistence type="predicted"/>
<reference evidence="1 2" key="1">
    <citation type="journal article" date="2019" name="Int. J. Syst. Evol. Microbiol.">
        <title>Lactobacillus salitolerans sp. nov., a novel lactic acid bacterium isolated from spent mushroom substrates.</title>
        <authorList>
            <person name="Tohno M."/>
            <person name="Tanizawa Y."/>
            <person name="Kojima Y."/>
            <person name="Sakamoto M."/>
            <person name="Nakamura Y."/>
            <person name="Ohkuma M."/>
            <person name="Kobayashi H."/>
        </authorList>
    </citation>
    <scope>NUCLEOTIDE SEQUENCE [LARGE SCALE GENOMIC DNA]</scope>
    <source>
        <strain evidence="1 2">YK43</strain>
    </source>
</reference>
<dbReference type="EMBL" id="BFFP01000005">
    <property type="protein sequence ID" value="GBG94056.1"/>
    <property type="molecule type" value="Genomic_DNA"/>
</dbReference>
<dbReference type="Proteomes" id="UP000286848">
    <property type="component" value="Unassembled WGS sequence"/>
</dbReference>
<name>A0A401IRA5_9LACO</name>
<evidence type="ECO:0000313" key="2">
    <source>
        <dbReference type="Proteomes" id="UP000286848"/>
    </source>
</evidence>
<gene>
    <name evidence="1" type="ORF">LFYK43_05150</name>
</gene>
<protein>
    <submittedName>
        <fullName evidence="1">Uncharacterized protein</fullName>
    </submittedName>
</protein>
<organism evidence="1 2">
    <name type="scientific">Ligilactobacillus salitolerans</name>
    <dbReference type="NCBI Taxonomy" id="1808352"/>
    <lineage>
        <taxon>Bacteria</taxon>
        <taxon>Bacillati</taxon>
        <taxon>Bacillota</taxon>
        <taxon>Bacilli</taxon>
        <taxon>Lactobacillales</taxon>
        <taxon>Lactobacillaceae</taxon>
        <taxon>Ligilactobacillus</taxon>
    </lineage>
</organism>
<accession>A0A401IRA5</accession>
<dbReference type="RefSeq" id="WP_158609172.1">
    <property type="nucleotide sequence ID" value="NZ_BFFP01000005.1"/>
</dbReference>
<dbReference type="AlphaFoldDB" id="A0A401IRA5"/>
<evidence type="ECO:0000313" key="1">
    <source>
        <dbReference type="EMBL" id="GBG94056.1"/>
    </source>
</evidence>